<comment type="caution">
    <text evidence="2">The sequence shown here is derived from an EMBL/GenBank/DDBJ whole genome shotgun (WGS) entry which is preliminary data.</text>
</comment>
<name>A0A7W8QRW9_9ACTN</name>
<feature type="region of interest" description="Disordered" evidence="1">
    <location>
        <begin position="94"/>
        <end position="138"/>
    </location>
</feature>
<evidence type="ECO:0000313" key="3">
    <source>
        <dbReference type="Proteomes" id="UP000572635"/>
    </source>
</evidence>
<keyword evidence="3" id="KW-1185">Reference proteome</keyword>
<dbReference type="EMBL" id="JACHDB010000001">
    <property type="protein sequence ID" value="MBB5434775.1"/>
    <property type="molecule type" value="Genomic_DNA"/>
</dbReference>
<dbReference type="RefSeq" id="WP_184395726.1">
    <property type="nucleotide sequence ID" value="NZ_BAAAJD010000074.1"/>
</dbReference>
<reference evidence="2 3" key="1">
    <citation type="submission" date="2020-08" db="EMBL/GenBank/DDBJ databases">
        <title>Sequencing the genomes of 1000 actinobacteria strains.</title>
        <authorList>
            <person name="Klenk H.-P."/>
        </authorList>
    </citation>
    <scope>NUCLEOTIDE SEQUENCE [LARGE SCALE GENOMIC DNA]</scope>
    <source>
        <strain evidence="2 3">DSM 44551</strain>
    </source>
</reference>
<organism evidence="2 3">
    <name type="scientific">Nocardiopsis composta</name>
    <dbReference type="NCBI Taxonomy" id="157465"/>
    <lineage>
        <taxon>Bacteria</taxon>
        <taxon>Bacillati</taxon>
        <taxon>Actinomycetota</taxon>
        <taxon>Actinomycetes</taxon>
        <taxon>Streptosporangiales</taxon>
        <taxon>Nocardiopsidaceae</taxon>
        <taxon>Nocardiopsis</taxon>
    </lineage>
</organism>
<protein>
    <recommendedName>
        <fullName evidence="4">DivIVA domain-containing protein</fullName>
    </recommendedName>
</protein>
<sequence>MNPTILFLIAVSAAAVLCGVAYAVMGKGGRLARFEADRPPLDLPEGRGLSSADIGRLTLPLALWGYHVRGVDEVLRRVSAALNDRDEHIAELERRLAEAPTTGGPRVLYPRTPPGGEPLGAGRNGEEAERGHHPGAAD</sequence>
<accession>A0A7W8QRW9</accession>
<dbReference type="Proteomes" id="UP000572635">
    <property type="component" value="Unassembled WGS sequence"/>
</dbReference>
<dbReference type="AlphaFoldDB" id="A0A7W8QRW9"/>
<proteinExistence type="predicted"/>
<gene>
    <name evidence="2" type="ORF">HDA36_004859</name>
</gene>
<evidence type="ECO:0000256" key="1">
    <source>
        <dbReference type="SAM" id="MobiDB-lite"/>
    </source>
</evidence>
<evidence type="ECO:0008006" key="4">
    <source>
        <dbReference type="Google" id="ProtNLM"/>
    </source>
</evidence>
<evidence type="ECO:0000313" key="2">
    <source>
        <dbReference type="EMBL" id="MBB5434775.1"/>
    </source>
</evidence>